<feature type="compositionally biased region" description="Basic residues" evidence="1">
    <location>
        <begin position="161"/>
        <end position="231"/>
    </location>
</feature>
<protein>
    <submittedName>
        <fullName evidence="2">Uncharacterized protein</fullName>
    </submittedName>
</protein>
<organism evidence="2">
    <name type="scientific">Mimivirus LCMiAC01</name>
    <dbReference type="NCBI Taxonomy" id="2506608"/>
    <lineage>
        <taxon>Viruses</taxon>
        <taxon>Varidnaviria</taxon>
        <taxon>Bamfordvirae</taxon>
        <taxon>Nucleocytoviricota</taxon>
        <taxon>Megaviricetes</taxon>
        <taxon>Imitervirales</taxon>
        <taxon>Mimiviridae</taxon>
        <taxon>Klosneuvirinae</taxon>
    </lineage>
</organism>
<gene>
    <name evidence="2" type="ORF">LCMiAC01_01620</name>
</gene>
<name>A0A481Z073_9VIRU</name>
<evidence type="ECO:0000313" key="2">
    <source>
        <dbReference type="EMBL" id="QBK88485.1"/>
    </source>
</evidence>
<dbReference type="EMBL" id="MK500390">
    <property type="protein sequence ID" value="QBK88485.1"/>
    <property type="molecule type" value="Genomic_DNA"/>
</dbReference>
<evidence type="ECO:0000256" key="1">
    <source>
        <dbReference type="SAM" id="MobiDB-lite"/>
    </source>
</evidence>
<accession>A0A481Z073</accession>
<reference evidence="2" key="1">
    <citation type="journal article" date="2019" name="MBio">
        <title>Virus Genomes from Deep Sea Sediments Expand the Ocean Megavirome and Support Independent Origins of Viral Gigantism.</title>
        <authorList>
            <person name="Backstrom D."/>
            <person name="Yutin N."/>
            <person name="Jorgensen S.L."/>
            <person name="Dharamshi J."/>
            <person name="Homa F."/>
            <person name="Zaremba-Niedwiedzka K."/>
            <person name="Spang A."/>
            <person name="Wolf Y.I."/>
            <person name="Koonin E.V."/>
            <person name="Ettema T.J."/>
        </authorList>
    </citation>
    <scope>NUCLEOTIDE SEQUENCE</scope>
</reference>
<proteinExistence type="predicted"/>
<sequence length="231" mass="27655">MTSDAAKINELRKHLYKQRFVNEINYLSADIIADDVDNIHTQRIDQLKTIISSMDKKEIDNITNMFNKIDKFVYRNTWYRLNNIYKLNKIKEYLNENIKDSDERTDILEKLTEMVNNNKLGTKKTVDYDPDKEKINSISVLEYNKKKKKFMLKKHIDEKKEKKKRSKKIKAVKKTVKKKSKKRSKKIKAVKKTVKKRSNKKSKKIKAVKKTVKKRSKKRSNKKKKKNKMKE</sequence>
<feature type="region of interest" description="Disordered" evidence="1">
    <location>
        <begin position="158"/>
        <end position="231"/>
    </location>
</feature>